<protein>
    <submittedName>
        <fullName evidence="1">Uncharacterized protein</fullName>
    </submittedName>
</protein>
<dbReference type="Proteomes" id="UP001163603">
    <property type="component" value="Chromosome 14"/>
</dbReference>
<sequence>MGMMEYTPTSIAPLLLRNLVTSIFIYADKSLLNLAQKYKPLELIRYILITSSLFFLRLLPSLFPSFNSNSDENNHNFSFKSHKNNVYELSCGSGDSGIARSLSQLLSIVNDIPINSRKYEVVRSLAERLIDENYRENVEALHEVNRTVLTSAFARALSQLEAAVVELGGDLVSSWPVQYRFNRVMRVVQSRVGWGKEEVNRSGRSAEKQAAELLWLAQKMAAYGFAEEAVERWASASNLGWLALSAEPRLQGSLVRVSAFLFKQAKDLGVETSDEEEEYKKEQQRKTKMKMLLSWLPLLCRASNGMDVPVLSTNERAELEKVLEQNIEMLEQEEEQEQVLSLWLHHFTYCPYSDWPNLHASYARWYNASRNQLLLQ</sequence>
<name>A0ACC0X9J1_9ROSI</name>
<evidence type="ECO:0000313" key="2">
    <source>
        <dbReference type="Proteomes" id="UP001163603"/>
    </source>
</evidence>
<reference evidence="2" key="1">
    <citation type="journal article" date="2023" name="G3 (Bethesda)">
        <title>Genome assembly and association tests identify interacting loci associated with vigor, precocity, and sex in interspecific pistachio rootstocks.</title>
        <authorList>
            <person name="Palmer W."/>
            <person name="Jacygrad E."/>
            <person name="Sagayaradj S."/>
            <person name="Cavanaugh K."/>
            <person name="Han R."/>
            <person name="Bertier L."/>
            <person name="Beede B."/>
            <person name="Kafkas S."/>
            <person name="Golino D."/>
            <person name="Preece J."/>
            <person name="Michelmore R."/>
        </authorList>
    </citation>
    <scope>NUCLEOTIDE SEQUENCE [LARGE SCALE GENOMIC DNA]</scope>
</reference>
<evidence type="ECO:0000313" key="1">
    <source>
        <dbReference type="EMBL" id="KAJ0011517.1"/>
    </source>
</evidence>
<dbReference type="EMBL" id="CM047749">
    <property type="protein sequence ID" value="KAJ0011517.1"/>
    <property type="molecule type" value="Genomic_DNA"/>
</dbReference>
<accession>A0ACC0X9J1</accession>
<keyword evidence="2" id="KW-1185">Reference proteome</keyword>
<gene>
    <name evidence="1" type="ORF">Pint_32875</name>
</gene>
<comment type="caution">
    <text evidence="1">The sequence shown here is derived from an EMBL/GenBank/DDBJ whole genome shotgun (WGS) entry which is preliminary data.</text>
</comment>
<proteinExistence type="predicted"/>
<organism evidence="1 2">
    <name type="scientific">Pistacia integerrima</name>
    <dbReference type="NCBI Taxonomy" id="434235"/>
    <lineage>
        <taxon>Eukaryota</taxon>
        <taxon>Viridiplantae</taxon>
        <taxon>Streptophyta</taxon>
        <taxon>Embryophyta</taxon>
        <taxon>Tracheophyta</taxon>
        <taxon>Spermatophyta</taxon>
        <taxon>Magnoliopsida</taxon>
        <taxon>eudicotyledons</taxon>
        <taxon>Gunneridae</taxon>
        <taxon>Pentapetalae</taxon>
        <taxon>rosids</taxon>
        <taxon>malvids</taxon>
        <taxon>Sapindales</taxon>
        <taxon>Anacardiaceae</taxon>
        <taxon>Pistacia</taxon>
    </lineage>
</organism>